<dbReference type="Pfam" id="PF25775">
    <property type="entry name" value="CC_STIL"/>
    <property type="match status" value="1"/>
</dbReference>
<evidence type="ECO:0000256" key="1">
    <source>
        <dbReference type="SAM" id="MobiDB-lite"/>
    </source>
</evidence>
<dbReference type="GO" id="GO:0071539">
    <property type="term" value="P:protein localization to centrosome"/>
    <property type="evidence" value="ECO:0007669"/>
    <property type="project" value="TreeGrafter"/>
</dbReference>
<dbReference type="GO" id="GO:0007224">
    <property type="term" value="P:smoothened signaling pathway"/>
    <property type="evidence" value="ECO:0007669"/>
    <property type="project" value="TreeGrafter"/>
</dbReference>
<evidence type="ECO:0000313" key="4">
    <source>
        <dbReference type="RefSeq" id="XP_026283125.1"/>
    </source>
</evidence>
<organism evidence="3 4">
    <name type="scientific">Frankliniella occidentalis</name>
    <name type="common">Western flower thrips</name>
    <name type="synonym">Euthrips occidentalis</name>
    <dbReference type="NCBI Taxonomy" id="133901"/>
    <lineage>
        <taxon>Eukaryota</taxon>
        <taxon>Metazoa</taxon>
        <taxon>Ecdysozoa</taxon>
        <taxon>Arthropoda</taxon>
        <taxon>Hexapoda</taxon>
        <taxon>Insecta</taxon>
        <taxon>Pterygota</taxon>
        <taxon>Neoptera</taxon>
        <taxon>Paraneoptera</taxon>
        <taxon>Thysanoptera</taxon>
        <taxon>Terebrantia</taxon>
        <taxon>Thripoidea</taxon>
        <taxon>Thripidae</taxon>
        <taxon>Frankliniella</taxon>
    </lineage>
</organism>
<feature type="region of interest" description="Disordered" evidence="1">
    <location>
        <begin position="774"/>
        <end position="812"/>
    </location>
</feature>
<feature type="compositionally biased region" description="Acidic residues" evidence="1">
    <location>
        <begin position="608"/>
        <end position="624"/>
    </location>
</feature>
<dbReference type="KEGG" id="foc:113209688"/>
<dbReference type="GO" id="GO:0007052">
    <property type="term" value="P:mitotic spindle organization"/>
    <property type="evidence" value="ECO:0007669"/>
    <property type="project" value="TreeGrafter"/>
</dbReference>
<feature type="region of interest" description="Disordered" evidence="1">
    <location>
        <begin position="450"/>
        <end position="493"/>
    </location>
</feature>
<dbReference type="InterPro" id="IPR057655">
    <property type="entry name" value="STIL_CC"/>
</dbReference>
<accession>A0A6J1SUY6</accession>
<reference evidence="4" key="1">
    <citation type="submission" date="2025-08" db="UniProtKB">
        <authorList>
            <consortium name="RefSeq"/>
        </authorList>
    </citation>
    <scope>IDENTIFICATION</scope>
    <source>
        <tissue evidence="4">Whole organism</tissue>
    </source>
</reference>
<feature type="compositionally biased region" description="Polar residues" evidence="1">
    <location>
        <begin position="94"/>
        <end position="110"/>
    </location>
</feature>
<dbReference type="Proteomes" id="UP000504606">
    <property type="component" value="Unplaced"/>
</dbReference>
<protein>
    <submittedName>
        <fullName evidence="4">Uncharacterized protein LOC113209688</fullName>
    </submittedName>
</protein>
<name>A0A6J1SUY6_FRAOC</name>
<dbReference type="GO" id="GO:0005815">
    <property type="term" value="C:microtubule organizing center"/>
    <property type="evidence" value="ECO:0007669"/>
    <property type="project" value="TreeGrafter"/>
</dbReference>
<feature type="compositionally biased region" description="Polar residues" evidence="1">
    <location>
        <begin position="585"/>
        <end position="594"/>
    </location>
</feature>
<dbReference type="InterPro" id="IPR026123">
    <property type="entry name" value="STIL"/>
</dbReference>
<dbReference type="GO" id="GO:0031023">
    <property type="term" value="P:microtubule organizing center organization"/>
    <property type="evidence" value="ECO:0007669"/>
    <property type="project" value="TreeGrafter"/>
</dbReference>
<feature type="region of interest" description="Disordered" evidence="1">
    <location>
        <begin position="824"/>
        <end position="853"/>
    </location>
</feature>
<keyword evidence="3" id="KW-1185">Reference proteome</keyword>
<dbReference type="PANTHER" id="PTHR15128">
    <property type="entry name" value="TAL1 SCL INTERRUPTING LOCUS"/>
    <property type="match status" value="1"/>
</dbReference>
<feature type="region of interest" description="Disordered" evidence="1">
    <location>
        <begin position="1"/>
        <end position="25"/>
    </location>
</feature>
<feature type="region of interest" description="Disordered" evidence="1">
    <location>
        <begin position="143"/>
        <end position="192"/>
    </location>
</feature>
<feature type="region of interest" description="Disordered" evidence="1">
    <location>
        <begin position="580"/>
        <end position="639"/>
    </location>
</feature>
<dbReference type="OrthoDB" id="76173at2759"/>
<dbReference type="PANTHER" id="PTHR15128:SF0">
    <property type="entry name" value="SCL-INTERRUPTING LOCUS PROTEIN"/>
    <property type="match status" value="1"/>
</dbReference>
<feature type="compositionally biased region" description="Low complexity" evidence="1">
    <location>
        <begin position="460"/>
        <end position="486"/>
    </location>
</feature>
<feature type="compositionally biased region" description="Basic and acidic residues" evidence="1">
    <location>
        <begin position="505"/>
        <end position="526"/>
    </location>
</feature>
<dbReference type="GeneID" id="113209688"/>
<proteinExistence type="predicted"/>
<evidence type="ECO:0000259" key="2">
    <source>
        <dbReference type="Pfam" id="PF25775"/>
    </source>
</evidence>
<feature type="region of interest" description="Disordered" evidence="1">
    <location>
        <begin position="505"/>
        <end position="538"/>
    </location>
</feature>
<feature type="domain" description="STIL coiled coil region" evidence="2">
    <location>
        <begin position="355"/>
        <end position="379"/>
    </location>
</feature>
<feature type="compositionally biased region" description="Polar residues" evidence="1">
    <location>
        <begin position="176"/>
        <end position="192"/>
    </location>
</feature>
<feature type="region of interest" description="Disordered" evidence="1">
    <location>
        <begin position="708"/>
        <end position="736"/>
    </location>
</feature>
<gene>
    <name evidence="4" type="primary">LOC113209688</name>
</gene>
<feature type="compositionally biased region" description="Polar residues" evidence="1">
    <location>
        <begin position="1"/>
        <end position="10"/>
    </location>
</feature>
<dbReference type="RefSeq" id="XP_026283125.1">
    <property type="nucleotide sequence ID" value="XM_026427340.2"/>
</dbReference>
<dbReference type="AlphaFoldDB" id="A0A6J1SUY6"/>
<sequence length="868" mass="95878">MNMDCNSDTSMHSDDLKPRRTPLPAMFSDMIPRPSVPDLSIIETSQSSAPAPPNVSVQSQTVLNHLSYNDWRLKTGNAPFSGVAKNIERGCDPTSLSSKHCSPTIMSGNGSPRDITGYPKEKVTEHLSNKPLPPVRKIVTYTDFQKRPTSAPAVRTQQVESVGDHPLSKSAPPTRPSNLHTHHTSAPNGYTSPTAEPNAFVSQTHAQNGFRNIGNMHAQYHILQPQPNVEMPESLTNQQGPHAIRPFTSANLDNFDVRSQNNGRNSELLVPYKDMKSNVQLPSNESSYHPRHAYPHQERNYNVHPAEYHQLRKSGGSWSFPDQGCCMSSVACHHPSQLHPLHSVPYPQVSYDELYKIVLAQNDQLKTLQAQVERLLVSQDQQQSSAQAPLKEKEVEKLPALKTNPAKAVVTEEGTQTSDCEYAEDDCQKMSIGVMTSFIQTVTYRGRVGRNNVSEHEGSQSKNSNSSKSPSSDDSSTTSASSTSKSSSDKGRMCCKECSSKEGHIDVKNHSSKPEKVRQISRDVSEQPRTGSKMKKTCSEGCNCNNPGVSAAISAVRGCQAVLASKAGMTPNEYSTFNGADLPTVTEQPVSPMSSVHVDLPDYRSSSSDEESNSTESDDSENSEENDHKLDKSHETAHKPFGRTFYNNVLGQVNKILEERDVGNSSPITSKQTDVSVSKRVAFEATGIKGEHNLKEMALRYLKENHPEELASSLETKKPKKTRGGKGKERGNFNMPAPNMSFATFRYLERYNLLPENFNPEQYLEEAANIQGYHGNTKEPYHSPILNRGSGKQSRLPSGKVKSRSNFPQLEPSRDINYQLQTANKSHPKGRTNPAPLHHASSRKHPQATTATSKILDITTLRQQPKLL</sequence>
<evidence type="ECO:0000313" key="3">
    <source>
        <dbReference type="Proteomes" id="UP000504606"/>
    </source>
</evidence>
<feature type="region of interest" description="Disordered" evidence="1">
    <location>
        <begin position="94"/>
        <end position="114"/>
    </location>
</feature>
<feature type="compositionally biased region" description="Basic and acidic residues" evidence="1">
    <location>
        <begin position="625"/>
        <end position="638"/>
    </location>
</feature>